<reference evidence="1" key="1">
    <citation type="submission" date="2018-01" db="EMBL/GenBank/DDBJ databases">
        <title>An insight into the sialome of Amazonian anophelines.</title>
        <authorList>
            <person name="Ribeiro J.M."/>
            <person name="Scarpassa V."/>
            <person name="Calvo E."/>
        </authorList>
    </citation>
    <scope>NUCLEOTIDE SEQUENCE</scope>
</reference>
<evidence type="ECO:0000313" key="1">
    <source>
        <dbReference type="EMBL" id="MBW65705.1"/>
    </source>
</evidence>
<name>A0A2M4CKE0_ANODA</name>
<proteinExistence type="predicted"/>
<dbReference type="EMBL" id="GGFL01001527">
    <property type="protein sequence ID" value="MBW65705.1"/>
    <property type="molecule type" value="Transcribed_RNA"/>
</dbReference>
<dbReference type="AlphaFoldDB" id="A0A2M4CKE0"/>
<accession>A0A2M4CKE0</accession>
<sequence>MEAHVTYYPLEEGPERATECFAEPPTKRKFVCRPSPVHELASFHPVKDVIACDLVHGLYGSIMPRIMKMAKGTHGVLHQANALCHYLPAEAPRQIQQAKLAAITRKEYAPMFLVGIALFRVLDPPHYAIFMKLWLGVRMLGTDPKACFSPARSLLQDFVKLSQPVFHPSMPGTDNYSHMMLYMAQEAEQHGVQSMASFEEHIARFRNLQYESGVEDVLKDVAEQIQHIERNLTLDAPVPVLFTDKTVRTERFTINCGNPADAWFLTYTGQLAKAVGMQPERGYVVARVVERRPELQYANVPVPEELRLYRLPFPVPFAAGRAYITVTDIHYKMVCLESGQQYMLFPLLDMDLARF</sequence>
<protein>
    <submittedName>
        <fullName evidence="1">Uncharacterized protein</fullName>
    </submittedName>
</protein>
<dbReference type="VEuPathDB" id="VectorBase:ADAR2_006239"/>
<organism evidence="1">
    <name type="scientific">Anopheles darlingi</name>
    <name type="common">Mosquito</name>
    <dbReference type="NCBI Taxonomy" id="43151"/>
    <lineage>
        <taxon>Eukaryota</taxon>
        <taxon>Metazoa</taxon>
        <taxon>Ecdysozoa</taxon>
        <taxon>Arthropoda</taxon>
        <taxon>Hexapoda</taxon>
        <taxon>Insecta</taxon>
        <taxon>Pterygota</taxon>
        <taxon>Neoptera</taxon>
        <taxon>Endopterygota</taxon>
        <taxon>Diptera</taxon>
        <taxon>Nematocera</taxon>
        <taxon>Culicoidea</taxon>
        <taxon>Culicidae</taxon>
        <taxon>Anophelinae</taxon>
        <taxon>Anopheles</taxon>
    </lineage>
</organism>